<dbReference type="EMBL" id="UWPJ01000029">
    <property type="protein sequence ID" value="VCU71756.1"/>
    <property type="molecule type" value="Genomic_DNA"/>
</dbReference>
<name>A0A3P4B8A4_9BURK</name>
<dbReference type="Gene3D" id="3.40.190.150">
    <property type="entry name" value="Bordetella uptake gene, domain 1"/>
    <property type="match status" value="1"/>
</dbReference>
<dbReference type="InterPro" id="IPR042100">
    <property type="entry name" value="Bug_dom1"/>
</dbReference>
<dbReference type="PANTHER" id="PTHR42928:SF5">
    <property type="entry name" value="BLR1237 PROTEIN"/>
    <property type="match status" value="1"/>
</dbReference>
<dbReference type="Pfam" id="PF03401">
    <property type="entry name" value="TctC"/>
    <property type="match status" value="1"/>
</dbReference>
<gene>
    <name evidence="3" type="ORF">PIGHUM_03846</name>
</gene>
<feature type="chain" id="PRO_5018160666" evidence="2">
    <location>
        <begin position="29"/>
        <end position="327"/>
    </location>
</feature>
<proteinExistence type="inferred from homology"/>
<dbReference type="Gene3D" id="3.40.190.10">
    <property type="entry name" value="Periplasmic binding protein-like II"/>
    <property type="match status" value="1"/>
</dbReference>
<dbReference type="PIRSF" id="PIRSF017082">
    <property type="entry name" value="YflP"/>
    <property type="match status" value="1"/>
</dbReference>
<feature type="signal peptide" evidence="2">
    <location>
        <begin position="1"/>
        <end position="28"/>
    </location>
</feature>
<sequence>MHRTLTMAVRLACGVLLAGAWTAAAAQADYPARPIKLVVPYPPGGIGDTMSRDLGSRMAKRFGQPVVIENRPGASQMIGAEYVARSPADGYTLFLGSLTSLGLVAYSQKAISYDPVRDFAPVSMFFSTPLYMVVNPSVPASDVPTFIAWAKSHPGKASFGSIGIGGSLHLAGAMFNAATGTDMQHIPYKGSMPALNDLLAGRIDVMFDAGTSSLPQVRAGKLRVLGVTSAKRASGTPEISTIAEQGVGSYDASFWFGIVAPAGTPKETVQKLSATINDILRLPEIRDRYKSNGVEVEGSTPEEMAAQIRKDLPRWTEIQRQAGIVPE</sequence>
<dbReference type="CDD" id="cd13578">
    <property type="entry name" value="PBP2_Bug27"/>
    <property type="match status" value="1"/>
</dbReference>
<dbReference type="SUPFAM" id="SSF53850">
    <property type="entry name" value="Periplasmic binding protein-like II"/>
    <property type="match status" value="1"/>
</dbReference>
<keyword evidence="2" id="KW-0732">Signal</keyword>
<reference evidence="3 4" key="1">
    <citation type="submission" date="2018-10" db="EMBL/GenBank/DDBJ databases">
        <authorList>
            <person name="Criscuolo A."/>
        </authorList>
    </citation>
    <scope>NUCLEOTIDE SEQUENCE [LARGE SCALE GENOMIC DNA]</scope>
    <source>
        <strain evidence="3">DnA1</strain>
    </source>
</reference>
<dbReference type="AlphaFoldDB" id="A0A3P4B8A4"/>
<organism evidence="3 4">
    <name type="scientific">Pigmentiphaga humi</name>
    <dbReference type="NCBI Taxonomy" id="2478468"/>
    <lineage>
        <taxon>Bacteria</taxon>
        <taxon>Pseudomonadati</taxon>
        <taxon>Pseudomonadota</taxon>
        <taxon>Betaproteobacteria</taxon>
        <taxon>Burkholderiales</taxon>
        <taxon>Alcaligenaceae</taxon>
        <taxon>Pigmentiphaga</taxon>
    </lineage>
</organism>
<accession>A0A3P4B8A4</accession>
<dbReference type="Proteomes" id="UP000277294">
    <property type="component" value="Unassembled WGS sequence"/>
</dbReference>
<evidence type="ECO:0000256" key="2">
    <source>
        <dbReference type="SAM" id="SignalP"/>
    </source>
</evidence>
<evidence type="ECO:0000256" key="1">
    <source>
        <dbReference type="ARBA" id="ARBA00006987"/>
    </source>
</evidence>
<dbReference type="RefSeq" id="WP_124081342.1">
    <property type="nucleotide sequence ID" value="NZ_UWPJ01000029.1"/>
</dbReference>
<keyword evidence="3" id="KW-0675">Receptor</keyword>
<dbReference type="PANTHER" id="PTHR42928">
    <property type="entry name" value="TRICARBOXYLATE-BINDING PROTEIN"/>
    <property type="match status" value="1"/>
</dbReference>
<dbReference type="InterPro" id="IPR005064">
    <property type="entry name" value="BUG"/>
</dbReference>
<comment type="similarity">
    <text evidence="1">Belongs to the UPF0065 (bug) family.</text>
</comment>
<keyword evidence="4" id="KW-1185">Reference proteome</keyword>
<evidence type="ECO:0000313" key="3">
    <source>
        <dbReference type="EMBL" id="VCU71756.1"/>
    </source>
</evidence>
<protein>
    <submittedName>
        <fullName evidence="3">Tripartite tricarboxylate transporter family receptor</fullName>
    </submittedName>
</protein>
<dbReference type="OrthoDB" id="8678477at2"/>
<evidence type="ECO:0000313" key="4">
    <source>
        <dbReference type="Proteomes" id="UP000277294"/>
    </source>
</evidence>